<dbReference type="EMBL" id="AOPO01000024">
    <property type="protein sequence ID" value="ELY20201.1"/>
    <property type="molecule type" value="Genomic_DNA"/>
</dbReference>
<dbReference type="PATRIC" id="fig|1204738.3.peg.4682"/>
<evidence type="ECO:0000256" key="1">
    <source>
        <dbReference type="HAMAP-Rule" id="MF_00652"/>
    </source>
</evidence>
<name>L9U6G2_9GAMM</name>
<dbReference type="PANTHER" id="PTHR30283:SF4">
    <property type="entry name" value="PEROXIDE STRESS RESISTANCE PROTEIN YAAA"/>
    <property type="match status" value="1"/>
</dbReference>
<dbReference type="GO" id="GO:0005829">
    <property type="term" value="C:cytosol"/>
    <property type="evidence" value="ECO:0007669"/>
    <property type="project" value="TreeGrafter"/>
</dbReference>
<dbReference type="Proteomes" id="UP000011651">
    <property type="component" value="Unassembled WGS sequence"/>
</dbReference>
<dbReference type="HAMAP" id="MF_00652">
    <property type="entry name" value="UPF0246"/>
    <property type="match status" value="1"/>
</dbReference>
<dbReference type="Pfam" id="PF03883">
    <property type="entry name" value="H2O2_YaaD"/>
    <property type="match status" value="1"/>
</dbReference>
<dbReference type="AlphaFoldDB" id="L9U6G2"/>
<dbReference type="PANTHER" id="PTHR30283">
    <property type="entry name" value="PEROXIDE STRESS RESPONSE PROTEIN YAAA"/>
    <property type="match status" value="1"/>
</dbReference>
<sequence length="283" mass="31496">MPRLGILSPLISGFYLSGHDQEHAMLSVISPAKTLDFETPPTTEQVSQPDFLKHSQALITILRDYSPQQISELMGISDKLAGLNAARFEEWHPPFTLSNAKPAAQAFQGDVYTGLQAENFSEAENRYAQSHLRILSGLYGLLRPLDLIQAYRLEMGTKLPNSAGKDLYAYWKPILAPALNEAIAESGSNVLVNLASNEYFKAVDTKQLNARIITPVFKDEKNGTFKIISFYAKKARGLMSAWLIQEQVNDPDELKAFNVAGYRFDASASQGDTFVFTRKEADR</sequence>
<dbReference type="InterPro" id="IPR005583">
    <property type="entry name" value="YaaA"/>
</dbReference>
<accession>L9U6G2</accession>
<reference evidence="2 3" key="1">
    <citation type="journal article" date="2013" name="Genome Announc.">
        <title>Draft Genome of the Marine Gammaproteobacterium Halomonas titanicae.</title>
        <authorList>
            <person name="Sanchez-Porro C."/>
            <person name="de la Haba R.R."/>
            <person name="Cruz-Hernandez N."/>
            <person name="Gonzalez J.M."/>
            <person name="Reyes-Guirao C."/>
            <person name="Navarro-Sampedro L."/>
            <person name="Carballo M."/>
            <person name="Ventosa A."/>
        </authorList>
    </citation>
    <scope>NUCLEOTIDE SEQUENCE [LARGE SCALE GENOMIC DNA]</scope>
    <source>
        <strain evidence="2 3">BH1</strain>
    </source>
</reference>
<dbReference type="NCBIfam" id="NF002541">
    <property type="entry name" value="PRK02101.1-1"/>
    <property type="match status" value="1"/>
</dbReference>
<proteinExistence type="inferred from homology"/>
<organism evidence="2 3">
    <name type="scientific">Vreelandella titanicae BH1</name>
    <dbReference type="NCBI Taxonomy" id="1204738"/>
    <lineage>
        <taxon>Bacteria</taxon>
        <taxon>Pseudomonadati</taxon>
        <taxon>Pseudomonadota</taxon>
        <taxon>Gammaproteobacteria</taxon>
        <taxon>Oceanospirillales</taxon>
        <taxon>Halomonadaceae</taxon>
        <taxon>Vreelandella</taxon>
    </lineage>
</organism>
<evidence type="ECO:0000313" key="3">
    <source>
        <dbReference type="Proteomes" id="UP000011651"/>
    </source>
</evidence>
<comment type="similarity">
    <text evidence="1">Belongs to the UPF0246 family.</text>
</comment>
<dbReference type="GO" id="GO:0033194">
    <property type="term" value="P:response to hydroperoxide"/>
    <property type="evidence" value="ECO:0007669"/>
    <property type="project" value="TreeGrafter"/>
</dbReference>
<evidence type="ECO:0000313" key="2">
    <source>
        <dbReference type="EMBL" id="ELY20201.1"/>
    </source>
</evidence>
<dbReference type="NCBIfam" id="NF002542">
    <property type="entry name" value="PRK02101.1-3"/>
    <property type="match status" value="1"/>
</dbReference>
<gene>
    <name evidence="2" type="ORF">HALTITAN_3119</name>
</gene>
<protein>
    <recommendedName>
        <fullName evidence="1">UPF0246 protein HALTITAN_3119</fullName>
    </recommendedName>
</protein>
<comment type="caution">
    <text evidence="2">The sequence shown here is derived from an EMBL/GenBank/DDBJ whole genome shotgun (WGS) entry which is preliminary data.</text>
</comment>